<dbReference type="InterPro" id="IPR000801">
    <property type="entry name" value="Esterase-like"/>
</dbReference>
<feature type="transmembrane region" description="Helical" evidence="1">
    <location>
        <begin position="6"/>
        <end position="28"/>
    </location>
</feature>
<dbReference type="RefSeq" id="WP_203741800.1">
    <property type="nucleotide sequence ID" value="NZ_BAAAUC010000003.1"/>
</dbReference>
<accession>A0A919MBZ8</accession>
<keyword evidence="1" id="KW-0812">Transmembrane</keyword>
<dbReference type="InterPro" id="IPR029058">
    <property type="entry name" value="AB_hydrolase_fold"/>
</dbReference>
<keyword evidence="3" id="KW-1185">Reference proteome</keyword>
<dbReference type="InterPro" id="IPR050583">
    <property type="entry name" value="Mycobacterial_A85_antigen"/>
</dbReference>
<sequence>MSIDASRTVVVTVVVALAATVTLALLWYRIRWAGRAALITGVVLSVIAAAALQVNRLTETYPSWGDLVGSASVATSPAGKPGQGRVVWYVVSGPSSGMSMPMGVYLPAAYSSRPDLRFPVVEALHGYPGAPQTWTERLGIAANLDREIAAGRMAPTVVLLPYLTPQRLVDTECTNLTGGPQAETYLTRDVPAWALEHLRVRPEPAAWGLAGFSAGGFCAMNLALRHPDRYTAAASLSGYADPGIKVGDHSERTGNNVAWRLTHLPQPPIALWVGWADDDHAARDGSRRIARLVRAPLTVTTAVVPHGGHSLAVWRQMSAPAFDWLSAHLARPLPA</sequence>
<keyword evidence="1" id="KW-0472">Membrane</keyword>
<organism evidence="2 3">
    <name type="scientific">Actinoplanes cyaneus</name>
    <dbReference type="NCBI Taxonomy" id="52696"/>
    <lineage>
        <taxon>Bacteria</taxon>
        <taxon>Bacillati</taxon>
        <taxon>Actinomycetota</taxon>
        <taxon>Actinomycetes</taxon>
        <taxon>Micromonosporales</taxon>
        <taxon>Micromonosporaceae</taxon>
        <taxon>Actinoplanes</taxon>
    </lineage>
</organism>
<name>A0A919MBZ8_9ACTN</name>
<dbReference type="SUPFAM" id="SSF53474">
    <property type="entry name" value="alpha/beta-Hydrolases"/>
    <property type="match status" value="1"/>
</dbReference>
<dbReference type="GO" id="GO:0016747">
    <property type="term" value="F:acyltransferase activity, transferring groups other than amino-acyl groups"/>
    <property type="evidence" value="ECO:0007669"/>
    <property type="project" value="TreeGrafter"/>
</dbReference>
<protein>
    <submittedName>
        <fullName evidence="2">Esterase</fullName>
    </submittedName>
</protein>
<dbReference type="PANTHER" id="PTHR48098">
    <property type="entry name" value="ENTEROCHELIN ESTERASE-RELATED"/>
    <property type="match status" value="1"/>
</dbReference>
<reference evidence="2" key="1">
    <citation type="submission" date="2021-01" db="EMBL/GenBank/DDBJ databases">
        <title>Whole genome shotgun sequence of Actinoplanes cyaneus NBRC 14990.</title>
        <authorList>
            <person name="Komaki H."/>
            <person name="Tamura T."/>
        </authorList>
    </citation>
    <scope>NUCLEOTIDE SEQUENCE</scope>
    <source>
        <strain evidence="2">NBRC 14990</strain>
    </source>
</reference>
<evidence type="ECO:0000313" key="3">
    <source>
        <dbReference type="Proteomes" id="UP000619479"/>
    </source>
</evidence>
<dbReference type="Gene3D" id="3.40.50.1820">
    <property type="entry name" value="alpha/beta hydrolase"/>
    <property type="match status" value="1"/>
</dbReference>
<dbReference type="AlphaFoldDB" id="A0A919MBZ8"/>
<comment type="caution">
    <text evidence="2">The sequence shown here is derived from an EMBL/GenBank/DDBJ whole genome shotgun (WGS) entry which is preliminary data.</text>
</comment>
<feature type="transmembrane region" description="Helical" evidence="1">
    <location>
        <begin position="35"/>
        <end position="54"/>
    </location>
</feature>
<gene>
    <name evidence="2" type="ORF">Acy02nite_34970</name>
</gene>
<proteinExistence type="predicted"/>
<dbReference type="EMBL" id="BOMH01000027">
    <property type="protein sequence ID" value="GID65616.1"/>
    <property type="molecule type" value="Genomic_DNA"/>
</dbReference>
<dbReference type="PANTHER" id="PTHR48098:SF1">
    <property type="entry name" value="DIACYLGLYCEROL ACYLTRANSFERASE_MYCOLYLTRANSFERASE AG85A"/>
    <property type="match status" value="1"/>
</dbReference>
<keyword evidence="1" id="KW-1133">Transmembrane helix</keyword>
<dbReference type="Pfam" id="PF00756">
    <property type="entry name" value="Esterase"/>
    <property type="match status" value="1"/>
</dbReference>
<dbReference type="Proteomes" id="UP000619479">
    <property type="component" value="Unassembled WGS sequence"/>
</dbReference>
<evidence type="ECO:0000256" key="1">
    <source>
        <dbReference type="SAM" id="Phobius"/>
    </source>
</evidence>
<evidence type="ECO:0000313" key="2">
    <source>
        <dbReference type="EMBL" id="GID65616.1"/>
    </source>
</evidence>